<dbReference type="Pfam" id="PF03816">
    <property type="entry name" value="LytR_cpsA_psr"/>
    <property type="match status" value="1"/>
</dbReference>
<dbReference type="PANTHER" id="PTHR33392:SF6">
    <property type="entry name" value="POLYISOPRENYL-TEICHOIC ACID--PEPTIDOGLYCAN TEICHOIC ACID TRANSFERASE TAGU"/>
    <property type="match status" value="1"/>
</dbReference>
<dbReference type="PANTHER" id="PTHR33392">
    <property type="entry name" value="POLYISOPRENYL-TEICHOIC ACID--PEPTIDOGLYCAN TEICHOIC ACID TRANSFERASE TAGU"/>
    <property type="match status" value="1"/>
</dbReference>
<evidence type="ECO:0000256" key="1">
    <source>
        <dbReference type="ARBA" id="ARBA00006068"/>
    </source>
</evidence>
<sequence>MEHKMKRIKEKKSKKKIWPWIVGSILALILVFVGTAYYTVHKTMNKINTPLMETSETVEKEQKVITRKDPFSVLLLGVDERENDNGRSDTMIVMTVNPEKKTMKMLSIPRDTRTEIVGYDTEDKINHAYAFGGVPMAMATVENFLDIPLDYYVFINMEGFLKMIDTLGGVTIQNDMELTYGAYHFPEGEVNLNGEEALIFTRIRYEDPRGDFGRQIRQRQVIEAILKKASTPTTILKASDMLEVVGENVRMNFSMKELIQLQGIYKKMDSGIEQIAFEEGSGTRIDDIWYYIPNEEELLKIQSELKEHLQ</sequence>
<keyword evidence="3" id="KW-0735">Signal-anchor</keyword>
<dbReference type="NCBIfam" id="TIGR00350">
    <property type="entry name" value="lytR_cpsA_psr"/>
    <property type="match status" value="1"/>
</dbReference>
<dbReference type="EMBL" id="LGRV01000003">
    <property type="protein sequence ID" value="KOS68546.1"/>
    <property type="molecule type" value="Genomic_DNA"/>
</dbReference>
<evidence type="ECO:0000313" key="7">
    <source>
        <dbReference type="EMBL" id="KOS68546.1"/>
    </source>
</evidence>
<keyword evidence="4 5" id="KW-1133">Transmembrane helix</keyword>
<comment type="similarity">
    <text evidence="1">Belongs to the LytR/CpsA/Psr (LCP) family.</text>
</comment>
<organism evidence="7 8">
    <name type="scientific">Lysinibacillus contaminans</name>
    <dbReference type="NCBI Taxonomy" id="1293441"/>
    <lineage>
        <taxon>Bacteria</taxon>
        <taxon>Bacillati</taxon>
        <taxon>Bacillota</taxon>
        <taxon>Bacilli</taxon>
        <taxon>Bacillales</taxon>
        <taxon>Bacillaceae</taxon>
        <taxon>Lysinibacillus</taxon>
    </lineage>
</organism>
<protein>
    <submittedName>
        <fullName evidence="7">Transcriptional regulator</fullName>
    </submittedName>
</protein>
<dbReference type="InterPro" id="IPR004474">
    <property type="entry name" value="LytR_CpsA_psr"/>
</dbReference>
<proteinExistence type="inferred from homology"/>
<evidence type="ECO:0000256" key="2">
    <source>
        <dbReference type="ARBA" id="ARBA00022692"/>
    </source>
</evidence>
<comment type="caution">
    <text evidence="7">The sequence shown here is derived from an EMBL/GenBank/DDBJ whole genome shotgun (WGS) entry which is preliminary data.</text>
</comment>
<dbReference type="InterPro" id="IPR050922">
    <property type="entry name" value="LytR/CpsA/Psr_CW_biosynth"/>
</dbReference>
<accession>A0ABR5K123</accession>
<gene>
    <name evidence="7" type="ORF">AEA09_08275</name>
</gene>
<keyword evidence="5" id="KW-0472">Membrane</keyword>
<dbReference type="Proteomes" id="UP000050668">
    <property type="component" value="Unassembled WGS sequence"/>
</dbReference>
<reference evidence="8" key="1">
    <citation type="submission" date="2015-07" db="EMBL/GenBank/DDBJ databases">
        <title>Fjat-14205 dsm 2895.</title>
        <authorList>
            <person name="Liu B."/>
            <person name="Wang J."/>
            <person name="Zhu Y."/>
            <person name="Liu G."/>
            <person name="Chen Q."/>
            <person name="Chen Z."/>
            <person name="Lan J."/>
            <person name="Che J."/>
            <person name="Ge C."/>
            <person name="Shi H."/>
            <person name="Pan Z."/>
            <person name="Liu X."/>
        </authorList>
    </citation>
    <scope>NUCLEOTIDE SEQUENCE [LARGE SCALE GENOMIC DNA]</scope>
    <source>
        <strain evidence="8">DSM 25560</strain>
    </source>
</reference>
<dbReference type="Gene3D" id="3.40.630.190">
    <property type="entry name" value="LCP protein"/>
    <property type="match status" value="1"/>
</dbReference>
<feature type="domain" description="Cell envelope-related transcriptional attenuator" evidence="6">
    <location>
        <begin position="87"/>
        <end position="230"/>
    </location>
</feature>
<keyword evidence="2 5" id="KW-0812">Transmembrane</keyword>
<feature type="transmembrane region" description="Helical" evidence="5">
    <location>
        <begin position="20"/>
        <end position="40"/>
    </location>
</feature>
<evidence type="ECO:0000256" key="5">
    <source>
        <dbReference type="SAM" id="Phobius"/>
    </source>
</evidence>
<evidence type="ECO:0000313" key="8">
    <source>
        <dbReference type="Proteomes" id="UP000050668"/>
    </source>
</evidence>
<keyword evidence="8" id="KW-1185">Reference proteome</keyword>
<evidence type="ECO:0000256" key="3">
    <source>
        <dbReference type="ARBA" id="ARBA00022968"/>
    </source>
</evidence>
<evidence type="ECO:0000256" key="4">
    <source>
        <dbReference type="ARBA" id="ARBA00022989"/>
    </source>
</evidence>
<dbReference type="RefSeq" id="WP_053583378.1">
    <property type="nucleotide sequence ID" value="NZ_LGRV01000003.1"/>
</dbReference>
<evidence type="ECO:0000259" key="6">
    <source>
        <dbReference type="Pfam" id="PF03816"/>
    </source>
</evidence>
<name>A0ABR5K123_9BACI</name>